<feature type="active site" description="Acyl-thioester intermediate" evidence="6 7">
    <location>
        <position position="142"/>
    </location>
</feature>
<feature type="binding site" evidence="6">
    <location>
        <position position="192"/>
    </location>
    <ligand>
        <name>substrate</name>
    </ligand>
</feature>
<comment type="function">
    <text evidence="6">Transfers a succinyl group from succinyl-CoA to L-homoserine, forming succinyl-L-homoserine.</text>
</comment>
<sequence>MPVKIPNNLPATDILNSENIFVMSEDRAAHQDIRPLKIVILNLMPNKIVTETQILRLLGNTPLQIEITFLHPQSHASKNTANEHLENFYNSFDNIKNDKFDGMIITGAPLGQIDFEEVDFWDELCSIMEWSKHNVFSCLHICWGTLAGLYYHYKIPKYNLAQKMFGVFPHQVNHQLSKLLRGFDDVFWVPHSRHTEVKREDILLHPELRILAESDESGVYLLATSDYRQVFITGHSEYDTMTLSDEYFRDLSKGFTIDMPINYFPANDPSKKPASLWRGHAHLLFANWLNYCVYQETPFSLSEVGLVCDYSI</sequence>
<comment type="subcellular location">
    <subcellularLocation>
        <location evidence="1 6">Cytoplasm</location>
    </subcellularLocation>
</comment>
<evidence type="ECO:0000256" key="4">
    <source>
        <dbReference type="ARBA" id="ARBA00022679"/>
    </source>
</evidence>
<keyword evidence="5 6" id="KW-0012">Acyltransferase</keyword>
<organism evidence="8 9">
    <name type="scientific">Aquella oligotrophica</name>
    <dbReference type="NCBI Taxonomy" id="2067065"/>
    <lineage>
        <taxon>Bacteria</taxon>
        <taxon>Pseudomonadati</taxon>
        <taxon>Pseudomonadota</taxon>
        <taxon>Betaproteobacteria</taxon>
        <taxon>Neisseriales</taxon>
        <taxon>Neisseriaceae</taxon>
        <taxon>Aquella</taxon>
    </lineage>
</organism>
<dbReference type="Gene3D" id="3.40.50.880">
    <property type="match status" value="1"/>
</dbReference>
<dbReference type="Proteomes" id="UP000236655">
    <property type="component" value="Chromosome"/>
</dbReference>
<keyword evidence="2 6" id="KW-0963">Cytoplasm</keyword>
<comment type="similarity">
    <text evidence="6">Belongs to the MetA family.</text>
</comment>
<dbReference type="PANTHER" id="PTHR20919:SF0">
    <property type="entry name" value="HOMOSERINE O-SUCCINYLTRANSFERASE"/>
    <property type="match status" value="1"/>
</dbReference>
<feature type="active site" evidence="6">
    <location>
        <position position="237"/>
    </location>
</feature>
<dbReference type="GO" id="GO:0004414">
    <property type="term" value="F:homoserine O-acetyltransferase activity"/>
    <property type="evidence" value="ECO:0007669"/>
    <property type="project" value="UniProtKB-UniRule"/>
</dbReference>
<evidence type="ECO:0000256" key="7">
    <source>
        <dbReference type="PIRSR" id="PIRSR000450-1"/>
    </source>
</evidence>
<evidence type="ECO:0000256" key="6">
    <source>
        <dbReference type="HAMAP-Rule" id="MF_00295"/>
    </source>
</evidence>
<dbReference type="PIRSF" id="PIRSF000450">
    <property type="entry name" value="H_ser_succinyltr"/>
    <property type="match status" value="1"/>
</dbReference>
<evidence type="ECO:0000256" key="3">
    <source>
        <dbReference type="ARBA" id="ARBA00022605"/>
    </source>
</evidence>
<feature type="site" description="Important for acyl-CoA specificity" evidence="6">
    <location>
        <position position="111"/>
    </location>
</feature>
<dbReference type="GO" id="GO:0008899">
    <property type="term" value="F:homoserine O-succinyltransferase activity"/>
    <property type="evidence" value="ECO:0007669"/>
    <property type="project" value="UniProtKB-EC"/>
</dbReference>
<dbReference type="KEGG" id="nba:CUN60_06340"/>
<dbReference type="FunFam" id="3.40.50.880:FF:000004">
    <property type="entry name" value="Homoserine O-succinyltransferase"/>
    <property type="match status" value="1"/>
</dbReference>
<dbReference type="EC" id="2.3.1.46" evidence="6"/>
<dbReference type="Pfam" id="PF04204">
    <property type="entry name" value="HTS"/>
    <property type="match status" value="1"/>
</dbReference>
<gene>
    <name evidence="6" type="primary">metAS</name>
    <name evidence="8" type="ORF">CUN60_06340</name>
</gene>
<evidence type="ECO:0000313" key="9">
    <source>
        <dbReference type="Proteomes" id="UP000236655"/>
    </source>
</evidence>
<evidence type="ECO:0000256" key="2">
    <source>
        <dbReference type="ARBA" id="ARBA00022490"/>
    </source>
</evidence>
<keyword evidence="3 6" id="KW-0028">Amino-acid biosynthesis</keyword>
<feature type="site" description="Important for substrate specificity" evidence="6">
    <location>
        <position position="192"/>
    </location>
</feature>
<dbReference type="InterPro" id="IPR005697">
    <property type="entry name" value="HST_MetA"/>
</dbReference>
<dbReference type="SUPFAM" id="SSF52317">
    <property type="entry name" value="Class I glutamine amidotransferase-like"/>
    <property type="match status" value="1"/>
</dbReference>
<name>A0A2I7N681_9NEIS</name>
<dbReference type="NCBIfam" id="TIGR01001">
    <property type="entry name" value="metA"/>
    <property type="match status" value="1"/>
</dbReference>
<dbReference type="HAMAP" id="MF_00295">
    <property type="entry name" value="MetA_acyltransf"/>
    <property type="match status" value="1"/>
</dbReference>
<feature type="active site" description="Proton acceptor" evidence="6">
    <location>
        <position position="235"/>
    </location>
</feature>
<dbReference type="RefSeq" id="WP_102951226.1">
    <property type="nucleotide sequence ID" value="NZ_CP024847.1"/>
</dbReference>
<accession>A0A2I7N681</accession>
<feature type="binding site" evidence="6">
    <location>
        <position position="249"/>
    </location>
    <ligand>
        <name>substrate</name>
    </ligand>
</feature>
<comment type="pathway">
    <text evidence="6">Amino-acid biosynthesis; L-methionine biosynthesis via de novo pathway; O-succinyl-L-homoserine from L-homoserine: step 1/1.</text>
</comment>
<dbReference type="InterPro" id="IPR033752">
    <property type="entry name" value="MetA_family"/>
</dbReference>
<dbReference type="EMBL" id="CP024847">
    <property type="protein sequence ID" value="AUR51930.1"/>
    <property type="molecule type" value="Genomic_DNA"/>
</dbReference>
<reference evidence="9" key="1">
    <citation type="submission" date="2017-11" db="EMBL/GenBank/DDBJ databases">
        <authorList>
            <person name="Chan K.G."/>
            <person name="Lee L.S."/>
        </authorList>
    </citation>
    <scope>NUCLEOTIDE SEQUENCE [LARGE SCALE GENOMIC DNA]</scope>
    <source>
        <strain evidence="9">DSM 100970</strain>
    </source>
</reference>
<protein>
    <recommendedName>
        <fullName evidence="6">Homoserine O-succinyltransferase</fullName>
        <shortName evidence="6">HST</shortName>
        <ecNumber evidence="6">2.3.1.46</ecNumber>
    </recommendedName>
    <alternativeName>
        <fullName evidence="6">Homoserine transsuccinylase</fullName>
        <shortName evidence="6">HTS</shortName>
    </alternativeName>
</protein>
<dbReference type="OrthoDB" id="9772423at2"/>
<feature type="binding site" evidence="6">
    <location>
        <position position="163"/>
    </location>
    <ligand>
        <name>substrate</name>
    </ligand>
</feature>
<keyword evidence="4 6" id="KW-0808">Transferase</keyword>
<keyword evidence="9" id="KW-1185">Reference proteome</keyword>
<keyword evidence="6" id="KW-0486">Methionine biosynthesis</keyword>
<evidence type="ECO:0000256" key="5">
    <source>
        <dbReference type="ARBA" id="ARBA00023315"/>
    </source>
</evidence>
<dbReference type="CDD" id="cd03131">
    <property type="entry name" value="GATase1_HTS"/>
    <property type="match status" value="1"/>
</dbReference>
<dbReference type="GO" id="GO:0005737">
    <property type="term" value="C:cytoplasm"/>
    <property type="evidence" value="ECO:0007669"/>
    <property type="project" value="UniProtKB-SubCell"/>
</dbReference>
<evidence type="ECO:0000256" key="1">
    <source>
        <dbReference type="ARBA" id="ARBA00004496"/>
    </source>
</evidence>
<proteinExistence type="inferred from homology"/>
<evidence type="ECO:0000313" key="8">
    <source>
        <dbReference type="EMBL" id="AUR51930.1"/>
    </source>
</evidence>
<comment type="caution">
    <text evidence="6">Lacks conserved residue(s) required for the propagation of feature annotation.</text>
</comment>
<dbReference type="InterPro" id="IPR029062">
    <property type="entry name" value="Class_I_gatase-like"/>
</dbReference>
<dbReference type="AlphaFoldDB" id="A0A2I7N681"/>
<comment type="catalytic activity">
    <reaction evidence="6">
        <text>L-homoserine + succinyl-CoA = O-succinyl-L-homoserine + CoA</text>
        <dbReference type="Rhea" id="RHEA:22008"/>
        <dbReference type="ChEBI" id="CHEBI:57287"/>
        <dbReference type="ChEBI" id="CHEBI:57292"/>
        <dbReference type="ChEBI" id="CHEBI:57476"/>
        <dbReference type="ChEBI" id="CHEBI:57661"/>
        <dbReference type="EC" id="2.3.1.46"/>
    </reaction>
</comment>
<dbReference type="PANTHER" id="PTHR20919">
    <property type="entry name" value="HOMOSERINE O-SUCCINYLTRANSFERASE"/>
    <property type="match status" value="1"/>
</dbReference>
<dbReference type="UniPathway" id="UPA00051">
    <property type="reaction ID" value="UER00075"/>
</dbReference>
<dbReference type="GO" id="GO:0019281">
    <property type="term" value="P:L-methionine biosynthetic process from homoserine via O-succinyl-L-homoserine and cystathionine"/>
    <property type="evidence" value="ECO:0007669"/>
    <property type="project" value="InterPro"/>
</dbReference>